<evidence type="ECO:0000313" key="7">
    <source>
        <dbReference type="EMBL" id="ATA57095.1"/>
    </source>
</evidence>
<dbReference type="EMBL" id="CP023284">
    <property type="protein sequence ID" value="ATA57095.1"/>
    <property type="molecule type" value="Genomic_DNA"/>
</dbReference>
<dbReference type="SFLD" id="SFLDG00358">
    <property type="entry name" value="Main_(cytGST)"/>
    <property type="match status" value="1"/>
</dbReference>
<dbReference type="InterPro" id="IPR036249">
    <property type="entry name" value="Thioredoxin-like_sf"/>
</dbReference>
<gene>
    <name evidence="7" type="ORF">CKY39_30640</name>
</gene>
<dbReference type="PROSITE" id="PS50404">
    <property type="entry name" value="GST_NTER"/>
    <property type="match status" value="1"/>
</dbReference>
<dbReference type="PANTHER" id="PTHR43969:SF9">
    <property type="entry name" value="GLUTATHIONE S TRANSFERASE D10, ISOFORM A-RELATED"/>
    <property type="match status" value="1"/>
</dbReference>
<evidence type="ECO:0000259" key="6">
    <source>
        <dbReference type="PROSITE" id="PS50405"/>
    </source>
</evidence>
<name>A0A250DRV5_9BURK</name>
<evidence type="ECO:0000259" key="5">
    <source>
        <dbReference type="PROSITE" id="PS50404"/>
    </source>
</evidence>
<evidence type="ECO:0000256" key="3">
    <source>
        <dbReference type="ARBA" id="ARBA00022679"/>
    </source>
</evidence>
<dbReference type="SFLD" id="SFLDS00019">
    <property type="entry name" value="Glutathione_Transferase_(cytos"/>
    <property type="match status" value="1"/>
</dbReference>
<evidence type="ECO:0000313" key="8">
    <source>
        <dbReference type="Proteomes" id="UP000217154"/>
    </source>
</evidence>
<dbReference type="GO" id="GO:0006749">
    <property type="term" value="P:glutathione metabolic process"/>
    <property type="evidence" value="ECO:0007669"/>
    <property type="project" value="TreeGrafter"/>
</dbReference>
<dbReference type="PROSITE" id="PS50405">
    <property type="entry name" value="GST_CTER"/>
    <property type="match status" value="1"/>
</dbReference>
<proteinExistence type="inferred from homology"/>
<dbReference type="Proteomes" id="UP000217154">
    <property type="component" value="Chromosome"/>
</dbReference>
<dbReference type="Gene3D" id="1.20.1050.10">
    <property type="match status" value="1"/>
</dbReference>
<accession>A0A250DRV5</accession>
<comment type="subunit">
    <text evidence="2">Homodimer.</text>
</comment>
<organism evidence="7 8">
    <name type="scientific">Variovorax boronicumulans</name>
    <dbReference type="NCBI Taxonomy" id="436515"/>
    <lineage>
        <taxon>Bacteria</taxon>
        <taxon>Pseudomonadati</taxon>
        <taxon>Pseudomonadota</taxon>
        <taxon>Betaproteobacteria</taxon>
        <taxon>Burkholderiales</taxon>
        <taxon>Comamonadaceae</taxon>
        <taxon>Variovorax</taxon>
    </lineage>
</organism>
<keyword evidence="3 7" id="KW-0808">Transferase</keyword>
<dbReference type="PANTHER" id="PTHR43969">
    <property type="entry name" value="GLUTATHIONE S TRANSFERASE D10, ISOFORM A-RELATED"/>
    <property type="match status" value="1"/>
</dbReference>
<protein>
    <submittedName>
        <fullName evidence="7">Glutathione S-transferase</fullName>
    </submittedName>
</protein>
<dbReference type="InterPro" id="IPR036282">
    <property type="entry name" value="Glutathione-S-Trfase_C_sf"/>
</dbReference>
<sequence length="221" mass="24117">MTENSTTARQPAQPIQLFGSAISGHVHRVRFFLSVLGLPFEIVELNLRQREHRTPEFLARNPFGQVPVIEDGEVTLADSNAILVYLNERYAPDPARWMPRDPVGAARVQRWFSVAAGPLAYGPAAARIMVLFGVDADRTETVKRSHALLAVMETCLSEQPFLAGPSATLADIANYAYVAHAPEGSVSLDAYPQLRAWLARVEALPGFVPMVRSPVGLAVTS</sequence>
<evidence type="ECO:0000256" key="4">
    <source>
        <dbReference type="RuleBase" id="RU003494"/>
    </source>
</evidence>
<comment type="similarity">
    <text evidence="1 4">Belongs to the GST superfamily.</text>
</comment>
<dbReference type="InterPro" id="IPR040079">
    <property type="entry name" value="Glutathione_S-Trfase"/>
</dbReference>
<dbReference type="AlphaFoldDB" id="A0A250DRV5"/>
<feature type="domain" description="GST N-terminal" evidence="5">
    <location>
        <begin position="13"/>
        <end position="94"/>
    </location>
</feature>
<dbReference type="Pfam" id="PF02798">
    <property type="entry name" value="GST_N"/>
    <property type="match status" value="1"/>
</dbReference>
<evidence type="ECO:0000256" key="2">
    <source>
        <dbReference type="ARBA" id="ARBA00011738"/>
    </source>
</evidence>
<reference evidence="7 8" key="1">
    <citation type="submission" date="2017-09" db="EMBL/GenBank/DDBJ databases">
        <title>The diverse metabolic capabilities of V. boronicumulans make it an excellent choice for continued studies on novel biodegradation.</title>
        <authorList>
            <person name="Sun S."/>
        </authorList>
    </citation>
    <scope>NUCLEOTIDE SEQUENCE [LARGE SCALE GENOMIC DNA]</scope>
    <source>
        <strain evidence="7 8">J1</strain>
    </source>
</reference>
<dbReference type="KEGG" id="vbo:CKY39_30640"/>
<dbReference type="FunFam" id="3.40.30.10:FF:000039">
    <property type="entry name" value="Glutathione S-transferase domain"/>
    <property type="match status" value="1"/>
</dbReference>
<dbReference type="InterPro" id="IPR004045">
    <property type="entry name" value="Glutathione_S-Trfase_N"/>
</dbReference>
<dbReference type="Gene3D" id="3.40.30.10">
    <property type="entry name" value="Glutaredoxin"/>
    <property type="match status" value="1"/>
</dbReference>
<dbReference type="InterPro" id="IPR004046">
    <property type="entry name" value="GST_C"/>
</dbReference>
<dbReference type="SUPFAM" id="SSF47616">
    <property type="entry name" value="GST C-terminal domain-like"/>
    <property type="match status" value="1"/>
</dbReference>
<dbReference type="InterPro" id="IPR010987">
    <property type="entry name" value="Glutathione-S-Trfase_C-like"/>
</dbReference>
<dbReference type="SUPFAM" id="SSF52833">
    <property type="entry name" value="Thioredoxin-like"/>
    <property type="match status" value="1"/>
</dbReference>
<feature type="domain" description="GST C-terminal" evidence="6">
    <location>
        <begin position="101"/>
        <end position="221"/>
    </location>
</feature>
<dbReference type="CDD" id="cd03056">
    <property type="entry name" value="GST_N_4"/>
    <property type="match status" value="1"/>
</dbReference>
<dbReference type="GO" id="GO:0004364">
    <property type="term" value="F:glutathione transferase activity"/>
    <property type="evidence" value="ECO:0007669"/>
    <property type="project" value="TreeGrafter"/>
</dbReference>
<evidence type="ECO:0000256" key="1">
    <source>
        <dbReference type="ARBA" id="ARBA00007409"/>
    </source>
</evidence>
<dbReference type="Pfam" id="PF00043">
    <property type="entry name" value="GST_C"/>
    <property type="match status" value="1"/>
</dbReference>
<dbReference type="SFLD" id="SFLDG01151">
    <property type="entry name" value="Main.2:_Nu-like"/>
    <property type="match status" value="1"/>
</dbReference>
<dbReference type="RefSeq" id="WP_095747079.1">
    <property type="nucleotide sequence ID" value="NZ_CP023284.1"/>
</dbReference>
<dbReference type="CDD" id="cd03206">
    <property type="entry name" value="GST_C_7"/>
    <property type="match status" value="1"/>
</dbReference>